<feature type="region of interest" description="Disordered" evidence="5">
    <location>
        <begin position="1"/>
        <end position="22"/>
    </location>
</feature>
<accession>A0ABR0UBX5</accession>
<dbReference type="EMBL" id="JABTTQ020003150">
    <property type="protein sequence ID" value="KAK6119665.1"/>
    <property type="molecule type" value="Genomic_DNA"/>
</dbReference>
<comment type="caution">
    <text evidence="6">The sequence shown here is derived from an EMBL/GenBank/DDBJ whole genome shotgun (WGS) entry which is preliminary data.</text>
</comment>
<proteinExistence type="predicted"/>
<dbReference type="SUPFAM" id="SSF52540">
    <property type="entry name" value="P-loop containing nucleoside triphosphate hydrolases"/>
    <property type="match status" value="1"/>
</dbReference>
<evidence type="ECO:0000256" key="5">
    <source>
        <dbReference type="SAM" id="MobiDB-lite"/>
    </source>
</evidence>
<protein>
    <recommendedName>
        <fullName evidence="8">Guanine nucleotide-binding protein alpha-1 subunit</fullName>
    </recommendedName>
</protein>
<keyword evidence="4" id="KW-0807">Transducer</keyword>
<dbReference type="Proteomes" id="UP001318860">
    <property type="component" value="Unassembled WGS sequence"/>
</dbReference>
<sequence length="500" mass="57481">MGLLCSRQRHSKADSEENEQTAEIERRIEQETKAEKHIQKLLLLGAGDSGKSTIFKQARCPILFSIKITNYLLHICLHIFADDYIIALNAMQIKLLFQSGFDEAELKGYIPVIHANVYQTIKVLHDGSKELSQSSEDSSKFSISDENKQIGEKFSEIGSRLDYPRLTKELAHEIETLWRDNAIQETYSRGNELQVPDCTHYFMESLQRLSDADYVPTKSDCITSGLPLCQYGRIEYSLSDGLTVNKFDICCLSIAIHLVVLAALFTNEDVLYARVRTTGVVEIQFSPVGENKKSGEVYRLFDVGGQKNERRKWIHLFEGVSAVIFCAAISEYDQTLFEDDNKNRMMETKELFEWVLKQPCFEVLSMTCLMLQDCPSFACDASANSLYNFCLSSMQKTSFMLFLNKFDLFEKKVLKVPLNVCGWFKDYQPVSTGKQETENAYEFVKKKFEELYFQSTAPDRVDRVFKIYRTTALDQKLVKKTFKLVDETLRRRNLFEAGLL</sequence>
<name>A0ABR0UBX5_REHGL</name>
<evidence type="ECO:0008006" key="8">
    <source>
        <dbReference type="Google" id="ProtNLM"/>
    </source>
</evidence>
<dbReference type="Gene3D" id="3.40.50.300">
    <property type="entry name" value="P-loop containing nucleotide triphosphate hydrolases"/>
    <property type="match status" value="2"/>
</dbReference>
<dbReference type="PROSITE" id="PS51882">
    <property type="entry name" value="G_ALPHA"/>
    <property type="match status" value="1"/>
</dbReference>
<organism evidence="6 7">
    <name type="scientific">Rehmannia glutinosa</name>
    <name type="common">Chinese foxglove</name>
    <dbReference type="NCBI Taxonomy" id="99300"/>
    <lineage>
        <taxon>Eukaryota</taxon>
        <taxon>Viridiplantae</taxon>
        <taxon>Streptophyta</taxon>
        <taxon>Embryophyta</taxon>
        <taxon>Tracheophyta</taxon>
        <taxon>Spermatophyta</taxon>
        <taxon>Magnoliopsida</taxon>
        <taxon>eudicotyledons</taxon>
        <taxon>Gunneridae</taxon>
        <taxon>Pentapetalae</taxon>
        <taxon>asterids</taxon>
        <taxon>lamiids</taxon>
        <taxon>Lamiales</taxon>
        <taxon>Orobanchaceae</taxon>
        <taxon>Rehmannieae</taxon>
        <taxon>Rehmannia</taxon>
    </lineage>
</organism>
<dbReference type="PRINTS" id="PR00318">
    <property type="entry name" value="GPROTEINA"/>
</dbReference>
<keyword evidence="3" id="KW-0342">GTP-binding</keyword>
<evidence type="ECO:0000256" key="3">
    <source>
        <dbReference type="ARBA" id="ARBA00023134"/>
    </source>
</evidence>
<dbReference type="InterPro" id="IPR011025">
    <property type="entry name" value="GproteinA_insert"/>
</dbReference>
<dbReference type="PANTHER" id="PTHR10218:SF302">
    <property type="entry name" value="GUANINE NUCLEOTIDE-BINDING PROTEIN ALPHA-5 SUBUNIT"/>
    <property type="match status" value="1"/>
</dbReference>
<evidence type="ECO:0000313" key="7">
    <source>
        <dbReference type="Proteomes" id="UP001318860"/>
    </source>
</evidence>
<dbReference type="InterPro" id="IPR027417">
    <property type="entry name" value="P-loop_NTPase"/>
</dbReference>
<reference evidence="6 7" key="1">
    <citation type="journal article" date="2021" name="Comput. Struct. Biotechnol. J.">
        <title>De novo genome assembly of the potent medicinal plant Rehmannia glutinosa using nanopore technology.</title>
        <authorList>
            <person name="Ma L."/>
            <person name="Dong C."/>
            <person name="Song C."/>
            <person name="Wang X."/>
            <person name="Zheng X."/>
            <person name="Niu Y."/>
            <person name="Chen S."/>
            <person name="Feng W."/>
        </authorList>
    </citation>
    <scope>NUCLEOTIDE SEQUENCE [LARGE SCALE GENOMIC DNA]</scope>
    <source>
        <strain evidence="6">DH-2019</strain>
    </source>
</reference>
<dbReference type="PANTHER" id="PTHR10218">
    <property type="entry name" value="GTP-BINDING PROTEIN ALPHA SUBUNIT"/>
    <property type="match status" value="1"/>
</dbReference>
<dbReference type="SUPFAM" id="SSF47895">
    <property type="entry name" value="Transducin (alpha subunit), insertion domain"/>
    <property type="match status" value="1"/>
</dbReference>
<evidence type="ECO:0000256" key="1">
    <source>
        <dbReference type="ARBA" id="ARBA00022723"/>
    </source>
</evidence>
<evidence type="ECO:0000256" key="2">
    <source>
        <dbReference type="ARBA" id="ARBA00022741"/>
    </source>
</evidence>
<keyword evidence="2" id="KW-0547">Nucleotide-binding</keyword>
<evidence type="ECO:0000313" key="6">
    <source>
        <dbReference type="EMBL" id="KAK6119665.1"/>
    </source>
</evidence>
<gene>
    <name evidence="6" type="ORF">DH2020_046582</name>
</gene>
<dbReference type="InterPro" id="IPR001019">
    <property type="entry name" value="Gprotein_alpha_su"/>
</dbReference>
<dbReference type="CDD" id="cd00066">
    <property type="entry name" value="G-alpha"/>
    <property type="match status" value="1"/>
</dbReference>
<evidence type="ECO:0000256" key="4">
    <source>
        <dbReference type="ARBA" id="ARBA00023224"/>
    </source>
</evidence>
<keyword evidence="7" id="KW-1185">Reference proteome</keyword>
<keyword evidence="1" id="KW-0479">Metal-binding</keyword>
<dbReference type="SMART" id="SM00275">
    <property type="entry name" value="G_alpha"/>
    <property type="match status" value="1"/>
</dbReference>
<dbReference type="Pfam" id="PF00503">
    <property type="entry name" value="G-alpha"/>
    <property type="match status" value="2"/>
</dbReference>
<dbReference type="Gene3D" id="1.10.400.10">
    <property type="entry name" value="GI Alpha 1, domain 2-like"/>
    <property type="match status" value="1"/>
</dbReference>